<evidence type="ECO:0008006" key="5">
    <source>
        <dbReference type="Google" id="ProtNLM"/>
    </source>
</evidence>
<dbReference type="Proteomes" id="UP000002297">
    <property type="component" value="Chromosome"/>
</dbReference>
<feature type="compositionally biased region" description="Polar residues" evidence="1">
    <location>
        <begin position="108"/>
        <end position="131"/>
    </location>
</feature>
<proteinExistence type="predicted"/>
<name>A3U6C1_CROAH</name>
<dbReference type="InterPro" id="IPR011250">
    <property type="entry name" value="OMP/PagP_B-barrel"/>
</dbReference>
<evidence type="ECO:0000313" key="3">
    <source>
        <dbReference type="EMBL" id="EAP87788.1"/>
    </source>
</evidence>
<dbReference type="STRING" id="216432.CA2559_03495"/>
<keyword evidence="4" id="KW-1185">Reference proteome</keyword>
<feature type="compositionally biased region" description="Polar residues" evidence="1">
    <location>
        <begin position="185"/>
        <end position="203"/>
    </location>
</feature>
<feature type="compositionally biased region" description="Low complexity" evidence="1">
    <location>
        <begin position="204"/>
        <end position="215"/>
    </location>
</feature>
<protein>
    <recommendedName>
        <fullName evidence="5">Outer membrane protein beta-barrel domain-containing protein</fullName>
    </recommendedName>
</protein>
<sequence length="498" mass="55179">MKEEKNIDRLFQEKFKDFNAKPSAKVWANIEKELKEDKERTPFIIPLWYKIGGIAAALVLVFWFSQSLLTTDTTNTIVDQDGLENTKVKTQVEDKDTVNNNSKLDVVENTNKTPEPETSSTNEIVSSTGQKTSKEIKSNKNTYKSSVTLKESISNVKGDIRVANKSNVNQKQNNNLEPLDKRLNSNENNKFQQPNSTQNTTAVTSEDSSTNSNISSEKENNETTEVAETNLPSLLEEAEKQKQAETEDEDVVEATTFKKWNASPYVAPIYASGFGNGSTIDPQFSDNETSSDVTLAYGVNVSYAVNERLKIRSGVTRMTHSTNTNNIAFSPSGRETSLQNLKPNTNSGVYVQVGDSETLTPTATSTFTEDQLVADRTSVFLGDLNQQLGFIEVPVELEYALINKRFGVNLIGGASTLFLEDNSIAVVNNGNRNEIGEATNVNNVSFSTNLGLGVNYKITSSLQFNVEPTFKYQINTFSNSSNFNPYYLGVYSGFSFKF</sequence>
<dbReference type="AlphaFoldDB" id="A3U6C1"/>
<keyword evidence="2" id="KW-0472">Membrane</keyword>
<dbReference type="SUPFAM" id="SSF56925">
    <property type="entry name" value="OMPA-like"/>
    <property type="match status" value="1"/>
</dbReference>
<evidence type="ECO:0000256" key="1">
    <source>
        <dbReference type="SAM" id="MobiDB-lite"/>
    </source>
</evidence>
<dbReference type="OrthoDB" id="1113942at2"/>
<feature type="compositionally biased region" description="Low complexity" evidence="1">
    <location>
        <begin position="164"/>
        <end position="175"/>
    </location>
</feature>
<feature type="region of interest" description="Disordered" evidence="1">
    <location>
        <begin position="162"/>
        <end position="227"/>
    </location>
</feature>
<dbReference type="HOGENOM" id="CLU_559843_0_0_10"/>
<dbReference type="RefSeq" id="WP_013186464.1">
    <property type="nucleotide sequence ID" value="NC_014230.1"/>
</dbReference>
<dbReference type="eggNOG" id="COG3637">
    <property type="taxonomic scope" value="Bacteria"/>
</dbReference>
<evidence type="ECO:0000256" key="2">
    <source>
        <dbReference type="SAM" id="Phobius"/>
    </source>
</evidence>
<keyword evidence="2" id="KW-0812">Transmembrane</keyword>
<dbReference type="GeneID" id="89452490"/>
<dbReference type="EMBL" id="CP002046">
    <property type="protein sequence ID" value="EAP87788.1"/>
    <property type="molecule type" value="Genomic_DNA"/>
</dbReference>
<feature type="region of interest" description="Disordered" evidence="1">
    <location>
        <begin position="108"/>
        <end position="139"/>
    </location>
</feature>
<reference evidence="3 4" key="1">
    <citation type="journal article" date="2010" name="J. Bacteriol.">
        <title>The complete genome sequence of Croceibacter atlanticus HTCC2559T.</title>
        <authorList>
            <person name="Oh H.M."/>
            <person name="Kang I."/>
            <person name="Ferriera S."/>
            <person name="Giovannoni S.J."/>
            <person name="Cho J.C."/>
        </authorList>
    </citation>
    <scope>NUCLEOTIDE SEQUENCE [LARGE SCALE GENOMIC DNA]</scope>
    <source>
        <strain evidence="4">ATCC BAA-628 / HTCC2559 / KCTC 12090</strain>
    </source>
</reference>
<gene>
    <name evidence="3" type="ordered locus">CA2559_03495</name>
</gene>
<keyword evidence="2" id="KW-1133">Transmembrane helix</keyword>
<dbReference type="KEGG" id="cat:CA2559_03495"/>
<accession>A3U6C1</accession>
<evidence type="ECO:0000313" key="4">
    <source>
        <dbReference type="Proteomes" id="UP000002297"/>
    </source>
</evidence>
<feature type="transmembrane region" description="Helical" evidence="2">
    <location>
        <begin position="47"/>
        <end position="65"/>
    </location>
</feature>
<organism evidence="3 4">
    <name type="scientific">Croceibacter atlanticus (strain ATCC BAA-628 / JCM 21780 / CIP 108009 / IAM 15332 / KCTC 12090 / HTCC2559)</name>
    <dbReference type="NCBI Taxonomy" id="216432"/>
    <lineage>
        <taxon>Bacteria</taxon>
        <taxon>Pseudomonadati</taxon>
        <taxon>Bacteroidota</taxon>
        <taxon>Flavobacteriia</taxon>
        <taxon>Flavobacteriales</taxon>
        <taxon>Flavobacteriaceae</taxon>
        <taxon>Croceibacter</taxon>
    </lineage>
</organism>